<dbReference type="EMBL" id="JACHMB010000001">
    <property type="protein sequence ID" value="MBB5777971.1"/>
    <property type="molecule type" value="Genomic_DNA"/>
</dbReference>
<comment type="caution">
    <text evidence="1">The sequence shown here is derived from an EMBL/GenBank/DDBJ whole genome shotgun (WGS) entry which is preliminary data.</text>
</comment>
<evidence type="ECO:0000313" key="2">
    <source>
        <dbReference type="Proteomes" id="UP000579153"/>
    </source>
</evidence>
<reference evidence="1 2" key="1">
    <citation type="submission" date="2020-08" db="EMBL/GenBank/DDBJ databases">
        <title>Sequencing the genomes of 1000 actinobacteria strains.</title>
        <authorList>
            <person name="Klenk H.-P."/>
        </authorList>
    </citation>
    <scope>NUCLEOTIDE SEQUENCE [LARGE SCALE GENOMIC DNA]</scope>
    <source>
        <strain evidence="1 2">DSM 45507</strain>
    </source>
</reference>
<name>A0A7W9LBR8_9ACTN</name>
<organism evidence="1 2">
    <name type="scientific">Nonomuraea jabiensis</name>
    <dbReference type="NCBI Taxonomy" id="882448"/>
    <lineage>
        <taxon>Bacteria</taxon>
        <taxon>Bacillati</taxon>
        <taxon>Actinomycetota</taxon>
        <taxon>Actinomycetes</taxon>
        <taxon>Streptosporangiales</taxon>
        <taxon>Streptosporangiaceae</taxon>
        <taxon>Nonomuraea</taxon>
    </lineage>
</organism>
<sequence>MALTFVDRLEKQEIPQALYGRMQQLRLSVEIRGHALGTKHRTG</sequence>
<dbReference type="AlphaFoldDB" id="A0A7W9LBR8"/>
<keyword evidence="2" id="KW-1185">Reference proteome</keyword>
<proteinExistence type="predicted"/>
<protein>
    <submittedName>
        <fullName evidence="1">Uncharacterized protein</fullName>
    </submittedName>
</protein>
<evidence type="ECO:0000313" key="1">
    <source>
        <dbReference type="EMBL" id="MBB5777971.1"/>
    </source>
</evidence>
<dbReference type="Proteomes" id="UP000579153">
    <property type="component" value="Unassembled WGS sequence"/>
</dbReference>
<gene>
    <name evidence="1" type="ORF">HD596_004727</name>
</gene>
<accession>A0A7W9LBR8</accession>
<dbReference type="RefSeq" id="WP_281398270.1">
    <property type="nucleotide sequence ID" value="NZ_JACHMB010000001.1"/>
</dbReference>